<dbReference type="InterPro" id="IPR035979">
    <property type="entry name" value="RBD_domain_sf"/>
</dbReference>
<name>A0ABD3E4U2_9LAMI</name>
<evidence type="ECO:0000313" key="3">
    <source>
        <dbReference type="Proteomes" id="UP001632038"/>
    </source>
</evidence>
<organism evidence="2 3">
    <name type="scientific">Castilleja foliolosa</name>
    <dbReference type="NCBI Taxonomy" id="1961234"/>
    <lineage>
        <taxon>Eukaryota</taxon>
        <taxon>Viridiplantae</taxon>
        <taxon>Streptophyta</taxon>
        <taxon>Embryophyta</taxon>
        <taxon>Tracheophyta</taxon>
        <taxon>Spermatophyta</taxon>
        <taxon>Magnoliopsida</taxon>
        <taxon>eudicotyledons</taxon>
        <taxon>Gunneridae</taxon>
        <taxon>Pentapetalae</taxon>
        <taxon>asterids</taxon>
        <taxon>lamiids</taxon>
        <taxon>Lamiales</taxon>
        <taxon>Orobanchaceae</taxon>
        <taxon>Pedicularideae</taxon>
        <taxon>Castillejinae</taxon>
        <taxon>Castilleja</taxon>
    </lineage>
</organism>
<accession>A0ABD3E4U2</accession>
<dbReference type="CDD" id="cd00590">
    <property type="entry name" value="RRM_SF"/>
    <property type="match status" value="1"/>
</dbReference>
<protein>
    <submittedName>
        <fullName evidence="2">Uncharacterized protein</fullName>
    </submittedName>
</protein>
<dbReference type="Proteomes" id="UP001632038">
    <property type="component" value="Unassembled WGS sequence"/>
</dbReference>
<dbReference type="SUPFAM" id="SSF54928">
    <property type="entry name" value="RNA-binding domain, RBD"/>
    <property type="match status" value="1"/>
</dbReference>
<evidence type="ECO:0000313" key="2">
    <source>
        <dbReference type="EMBL" id="KAL3648094.1"/>
    </source>
</evidence>
<dbReference type="AlphaFoldDB" id="A0ABD3E4U2"/>
<evidence type="ECO:0000256" key="1">
    <source>
        <dbReference type="SAM" id="MobiDB-lite"/>
    </source>
</evidence>
<dbReference type="EMBL" id="JAVIJP010000009">
    <property type="protein sequence ID" value="KAL3648094.1"/>
    <property type="molecule type" value="Genomic_DNA"/>
</dbReference>
<comment type="caution">
    <text evidence="2">The sequence shown here is derived from an EMBL/GenBank/DDBJ whole genome shotgun (WGS) entry which is preliminary data.</text>
</comment>
<proteinExistence type="predicted"/>
<keyword evidence="3" id="KW-1185">Reference proteome</keyword>
<gene>
    <name evidence="2" type="ORF">CASFOL_009062</name>
</gene>
<feature type="region of interest" description="Disordered" evidence="1">
    <location>
        <begin position="95"/>
        <end position="115"/>
    </location>
</feature>
<feature type="region of interest" description="Disordered" evidence="1">
    <location>
        <begin position="127"/>
        <end position="152"/>
    </location>
</feature>
<feature type="compositionally biased region" description="Basic and acidic residues" evidence="1">
    <location>
        <begin position="95"/>
        <end position="105"/>
    </location>
</feature>
<reference evidence="3" key="1">
    <citation type="journal article" date="2024" name="IScience">
        <title>Strigolactones Initiate the Formation of Haustorium-like Structures in Castilleja.</title>
        <authorList>
            <person name="Buerger M."/>
            <person name="Peterson D."/>
            <person name="Chory J."/>
        </authorList>
    </citation>
    <scope>NUCLEOTIDE SEQUENCE [LARGE SCALE GENOMIC DNA]</scope>
</reference>
<sequence length="378" mass="41815">MKSKLAASIYLFSAGTCRRYTHSSVSSRSIVTSLLDHRYKINRRFQAQVFEDSNRHVHSSAIEDDNFSELGPEVSEYSAKQIKLVTEKPDYVVKKKNQSRRELDGRPTSSRTRPSVKAIIATMAGNAPTSDHKLAGHTGASTSSTGDDAKKIADVESPRSVIVKNIVPDVGLSVLVESISVYGKVSGASFLAASNGLRSCKIEFEDVDSSTRAISARKIAVGTQEFPVHSLDDVEIVAVRIENINEETTEYAIHSRCKAVGEFVGLARTSNDVVEAFYTVRHDTNHLNIIKKLNNTVIDSNKWSANVLTRKPPISNSSKASSDDEARYKLKTEIYDHFTELRKQFAMKRMHMEDLETLSLGIMHIEDFPTAVDSSGSK</sequence>